<comment type="subcellular location">
    <subcellularLocation>
        <location evidence="1">Membrane</location>
        <topology evidence="1">Single-pass type I membrane protein</topology>
    </subcellularLocation>
</comment>
<name>A0A565B9W2_9BRAS</name>
<gene>
    <name evidence="12" type="ORF">ANE_LOCUS8619</name>
</gene>
<evidence type="ECO:0000256" key="8">
    <source>
        <dbReference type="ARBA" id="ARBA00023136"/>
    </source>
</evidence>
<evidence type="ECO:0000256" key="1">
    <source>
        <dbReference type="ARBA" id="ARBA00004479"/>
    </source>
</evidence>
<keyword evidence="13" id="KW-1185">Reference proteome</keyword>
<dbReference type="SUPFAM" id="SSF56112">
    <property type="entry name" value="Protein kinase-like (PK-like)"/>
    <property type="match status" value="1"/>
</dbReference>
<dbReference type="Pfam" id="PF00560">
    <property type="entry name" value="LRR_1"/>
    <property type="match status" value="4"/>
</dbReference>
<sequence length="599" mass="66189">MGFPEERFQIVLLPLLQALNLQRNNLSGPIHASVGGLKEPEDLALSYNELSGNIIGNCRRLHLGSSNCKKLMTLDLSFNDFKGGVPPEIGNYSSLQSLARENCNLTAKELQQLGDTLKLNNNQLQGKIPHALCKLKKLQSLELFRELALQGGTTQSLQWTLKVFNLGSNQLHEFPESHHSLSYVSLHSKNFEGPIPRSLGSCKNLLTIDPEEVGNLQNRGELYLSNSHLEGPLPSQLSGCVRILKFDVGSKSLNGSVPSSFRSWKSLSTLVLSDNQFSEAIPPFLAEHDRLSDLRIARNAFGGEIPSSVGLLKSLHYGLDLSGNGFTGEIPVTLVNLINLDRLNISNNKLTGSLLVPQRFRSLLQVDVLNNQLTWPIPEKLISDMSMFSGNPDLCIQASSSHLEDYPLAAGSSLFVFALLFALVLVFLRHKRGAKTEDAHVLNEEEGLSLLLNRVLAATENLDDKNIIGRGADGVVYRATLGPGEEYAVKKLIFAEHLRSCFTRAGDKKESSGQIFQEETDIMSWVRYVLSSYEDDDTAGPIVDPTLVDTKLREQAIQVTDLALRCTDKRPENRPSMRNVVKELTDVKELVRKTSVSVQ</sequence>
<keyword evidence="4 11" id="KW-0812">Transmembrane</keyword>
<evidence type="ECO:0000313" key="13">
    <source>
        <dbReference type="Proteomes" id="UP000489600"/>
    </source>
</evidence>
<organism evidence="12 13">
    <name type="scientific">Arabis nemorensis</name>
    <dbReference type="NCBI Taxonomy" id="586526"/>
    <lineage>
        <taxon>Eukaryota</taxon>
        <taxon>Viridiplantae</taxon>
        <taxon>Streptophyta</taxon>
        <taxon>Embryophyta</taxon>
        <taxon>Tracheophyta</taxon>
        <taxon>Spermatophyta</taxon>
        <taxon>Magnoliopsida</taxon>
        <taxon>eudicotyledons</taxon>
        <taxon>Gunneridae</taxon>
        <taxon>Pentapetalae</taxon>
        <taxon>rosids</taxon>
        <taxon>malvids</taxon>
        <taxon>Brassicales</taxon>
        <taxon>Brassicaceae</taxon>
        <taxon>Arabideae</taxon>
        <taxon>Arabis</taxon>
    </lineage>
</organism>
<evidence type="ECO:0000256" key="7">
    <source>
        <dbReference type="ARBA" id="ARBA00022989"/>
    </source>
</evidence>
<accession>A0A565B9W2</accession>
<keyword evidence="9" id="KW-0675">Receptor</keyword>
<proteinExistence type="inferred from homology"/>
<dbReference type="InterPro" id="IPR032675">
    <property type="entry name" value="LRR_dom_sf"/>
</dbReference>
<evidence type="ECO:0000256" key="6">
    <source>
        <dbReference type="ARBA" id="ARBA00022737"/>
    </source>
</evidence>
<keyword evidence="5" id="KW-0732">Signal</keyword>
<protein>
    <recommendedName>
        <fullName evidence="14">Protein kinase domain-containing protein</fullName>
    </recommendedName>
</protein>
<dbReference type="InterPro" id="IPR001611">
    <property type="entry name" value="Leu-rich_rpt"/>
</dbReference>
<dbReference type="OrthoDB" id="676979at2759"/>
<keyword evidence="6" id="KW-0677">Repeat</keyword>
<evidence type="ECO:0000256" key="9">
    <source>
        <dbReference type="ARBA" id="ARBA00023170"/>
    </source>
</evidence>
<comment type="caution">
    <text evidence="12">The sequence shown here is derived from an EMBL/GenBank/DDBJ whole genome shotgun (WGS) entry which is preliminary data.</text>
</comment>
<evidence type="ECO:0008006" key="14">
    <source>
        <dbReference type="Google" id="ProtNLM"/>
    </source>
</evidence>
<evidence type="ECO:0000256" key="3">
    <source>
        <dbReference type="ARBA" id="ARBA00022614"/>
    </source>
</evidence>
<reference evidence="12" key="1">
    <citation type="submission" date="2019-07" db="EMBL/GenBank/DDBJ databases">
        <authorList>
            <person name="Dittberner H."/>
        </authorList>
    </citation>
    <scope>NUCLEOTIDE SEQUENCE [LARGE SCALE GENOMIC DNA]</scope>
</reference>
<keyword evidence="3" id="KW-0433">Leucine-rich repeat</keyword>
<dbReference type="GO" id="GO:0016020">
    <property type="term" value="C:membrane"/>
    <property type="evidence" value="ECO:0007669"/>
    <property type="project" value="UniProtKB-SubCell"/>
</dbReference>
<dbReference type="PANTHER" id="PTHR48053:SF113">
    <property type="entry name" value="PROTEIN KINASE DOMAIN-CONTAINING PROTEIN"/>
    <property type="match status" value="1"/>
</dbReference>
<dbReference type="InterPro" id="IPR011009">
    <property type="entry name" value="Kinase-like_dom_sf"/>
</dbReference>
<evidence type="ECO:0000256" key="5">
    <source>
        <dbReference type="ARBA" id="ARBA00022729"/>
    </source>
</evidence>
<feature type="transmembrane region" description="Helical" evidence="11">
    <location>
        <begin position="406"/>
        <end position="428"/>
    </location>
</feature>
<evidence type="ECO:0000313" key="12">
    <source>
        <dbReference type="EMBL" id="VVA98174.1"/>
    </source>
</evidence>
<dbReference type="AlphaFoldDB" id="A0A565B9W2"/>
<dbReference type="Gene3D" id="3.80.10.10">
    <property type="entry name" value="Ribonuclease Inhibitor"/>
    <property type="match status" value="4"/>
</dbReference>
<keyword evidence="8 11" id="KW-0472">Membrane</keyword>
<evidence type="ECO:0000256" key="2">
    <source>
        <dbReference type="ARBA" id="ARBA00009592"/>
    </source>
</evidence>
<comment type="similarity">
    <text evidence="2">Belongs to the RLP family.</text>
</comment>
<dbReference type="FunFam" id="3.80.10.10:FF:000041">
    <property type="entry name" value="LRR receptor-like serine/threonine-protein kinase ERECTA"/>
    <property type="match status" value="1"/>
</dbReference>
<evidence type="ECO:0000256" key="4">
    <source>
        <dbReference type="ARBA" id="ARBA00022692"/>
    </source>
</evidence>
<keyword evidence="10" id="KW-0325">Glycoprotein</keyword>
<dbReference type="EMBL" id="CABITT030000003">
    <property type="protein sequence ID" value="VVA98174.1"/>
    <property type="molecule type" value="Genomic_DNA"/>
</dbReference>
<dbReference type="SUPFAM" id="SSF52047">
    <property type="entry name" value="RNI-like"/>
    <property type="match status" value="1"/>
</dbReference>
<evidence type="ECO:0000256" key="11">
    <source>
        <dbReference type="SAM" id="Phobius"/>
    </source>
</evidence>
<dbReference type="PANTHER" id="PTHR48053">
    <property type="entry name" value="LEUCINE RICH REPEAT FAMILY PROTEIN, EXPRESSED"/>
    <property type="match status" value="1"/>
</dbReference>
<keyword evidence="7 11" id="KW-1133">Transmembrane helix</keyword>
<dbReference type="Gene3D" id="3.30.200.20">
    <property type="entry name" value="Phosphorylase Kinase, domain 1"/>
    <property type="match status" value="1"/>
</dbReference>
<evidence type="ECO:0000256" key="10">
    <source>
        <dbReference type="ARBA" id="ARBA00023180"/>
    </source>
</evidence>
<dbReference type="Proteomes" id="UP000489600">
    <property type="component" value="Unassembled WGS sequence"/>
</dbReference>
<dbReference type="InterPro" id="IPR051716">
    <property type="entry name" value="Plant_RL_S/T_kinase"/>
</dbReference>